<evidence type="ECO:0000313" key="2">
    <source>
        <dbReference type="EMBL" id="OZJ02767.1"/>
    </source>
</evidence>
<evidence type="ECO:0000313" key="3">
    <source>
        <dbReference type="Proteomes" id="UP000242875"/>
    </source>
</evidence>
<comment type="caution">
    <text evidence="2">The sequence shown here is derived from an EMBL/GenBank/DDBJ whole genome shotgun (WGS) entry which is preliminary data.</text>
</comment>
<gene>
    <name evidence="2" type="ORF">BZG36_03354</name>
</gene>
<feature type="region of interest" description="Disordered" evidence="1">
    <location>
        <begin position="1"/>
        <end position="84"/>
    </location>
</feature>
<protein>
    <submittedName>
        <fullName evidence="2">Uncharacterized protein</fullName>
    </submittedName>
</protein>
<dbReference type="AlphaFoldDB" id="A0A261XWN1"/>
<reference evidence="2 3" key="1">
    <citation type="journal article" date="2017" name="Mycologia">
        <title>Bifiguratus adelaidae, gen. et sp. nov., a new member of Mucoromycotina in endophytic and soil-dwelling habitats.</title>
        <authorList>
            <person name="Torres-Cruz T.J."/>
            <person name="Billingsley Tobias T.L."/>
            <person name="Almatruk M."/>
            <person name="Hesse C."/>
            <person name="Kuske C.R."/>
            <person name="Desiro A."/>
            <person name="Benucci G.M."/>
            <person name="Bonito G."/>
            <person name="Stajich J.E."/>
            <person name="Dunlap C."/>
            <person name="Arnold A.E."/>
            <person name="Porras-Alfaro A."/>
        </authorList>
    </citation>
    <scope>NUCLEOTIDE SEQUENCE [LARGE SCALE GENOMIC DNA]</scope>
    <source>
        <strain evidence="2 3">AZ0501</strain>
    </source>
</reference>
<name>A0A261XWN1_9FUNG</name>
<organism evidence="2 3">
    <name type="scientific">Bifiguratus adelaidae</name>
    <dbReference type="NCBI Taxonomy" id="1938954"/>
    <lineage>
        <taxon>Eukaryota</taxon>
        <taxon>Fungi</taxon>
        <taxon>Fungi incertae sedis</taxon>
        <taxon>Mucoromycota</taxon>
        <taxon>Mucoromycotina</taxon>
        <taxon>Endogonomycetes</taxon>
        <taxon>Endogonales</taxon>
        <taxon>Endogonales incertae sedis</taxon>
        <taxon>Bifiguratus</taxon>
    </lineage>
</organism>
<feature type="compositionally biased region" description="Polar residues" evidence="1">
    <location>
        <begin position="15"/>
        <end position="28"/>
    </location>
</feature>
<accession>A0A261XWN1</accession>
<sequence>MDPRIDTEKLRRTPNLISENPSEITPVNSKYAEAAQTLNKAQAKTQAPASSSAKPRHGEGVASTVNGQAQDTKSEAIQAEGTTP</sequence>
<dbReference type="Proteomes" id="UP000242875">
    <property type="component" value="Unassembled WGS sequence"/>
</dbReference>
<feature type="compositionally biased region" description="Polar residues" evidence="1">
    <location>
        <begin position="36"/>
        <end position="53"/>
    </location>
</feature>
<keyword evidence="3" id="KW-1185">Reference proteome</keyword>
<proteinExistence type="predicted"/>
<evidence type="ECO:0000256" key="1">
    <source>
        <dbReference type="SAM" id="MobiDB-lite"/>
    </source>
</evidence>
<dbReference type="EMBL" id="MVBO01000127">
    <property type="protein sequence ID" value="OZJ02767.1"/>
    <property type="molecule type" value="Genomic_DNA"/>
</dbReference>
<feature type="compositionally biased region" description="Basic and acidic residues" evidence="1">
    <location>
        <begin position="1"/>
        <end position="11"/>
    </location>
</feature>